<dbReference type="GO" id="GO:0046404">
    <property type="term" value="F:ATP-dependent polydeoxyribonucleotide 5'-hydroxyl-kinase activity"/>
    <property type="evidence" value="ECO:0007669"/>
    <property type="project" value="TreeGrafter"/>
</dbReference>
<feature type="compositionally biased region" description="Low complexity" evidence="1">
    <location>
        <begin position="325"/>
        <end position="336"/>
    </location>
</feature>
<dbReference type="InterPro" id="IPR036412">
    <property type="entry name" value="HAD-like_sf"/>
</dbReference>
<dbReference type="InterPro" id="IPR013954">
    <property type="entry name" value="PNK3P"/>
</dbReference>
<dbReference type="GO" id="GO:0006281">
    <property type="term" value="P:DNA repair"/>
    <property type="evidence" value="ECO:0007669"/>
    <property type="project" value="TreeGrafter"/>
</dbReference>
<feature type="compositionally biased region" description="Basic residues" evidence="1">
    <location>
        <begin position="128"/>
        <end position="145"/>
    </location>
</feature>
<feature type="compositionally biased region" description="Acidic residues" evidence="1">
    <location>
        <begin position="151"/>
        <end position="161"/>
    </location>
</feature>
<feature type="region of interest" description="Disordered" evidence="1">
    <location>
        <begin position="289"/>
        <end position="337"/>
    </location>
</feature>
<feature type="region of interest" description="Disordered" evidence="1">
    <location>
        <begin position="128"/>
        <end position="166"/>
    </location>
</feature>
<dbReference type="GO" id="GO:0003690">
    <property type="term" value="F:double-stranded DNA binding"/>
    <property type="evidence" value="ECO:0007669"/>
    <property type="project" value="TreeGrafter"/>
</dbReference>
<dbReference type="InterPro" id="IPR023214">
    <property type="entry name" value="HAD_sf"/>
</dbReference>
<protein>
    <submittedName>
        <fullName evidence="2">Uncharacterized protein</fullName>
    </submittedName>
</protein>
<feature type="compositionally biased region" description="Basic residues" evidence="1">
    <location>
        <begin position="289"/>
        <end position="298"/>
    </location>
</feature>
<evidence type="ECO:0000256" key="1">
    <source>
        <dbReference type="SAM" id="MobiDB-lite"/>
    </source>
</evidence>
<dbReference type="NCBIfam" id="TIGR01662">
    <property type="entry name" value="HAD-SF-IIIA"/>
    <property type="match status" value="1"/>
</dbReference>
<organism evidence="2">
    <name type="scientific">Amorphochlora amoebiformis</name>
    <dbReference type="NCBI Taxonomy" id="1561963"/>
    <lineage>
        <taxon>Eukaryota</taxon>
        <taxon>Sar</taxon>
        <taxon>Rhizaria</taxon>
        <taxon>Cercozoa</taxon>
        <taxon>Chlorarachniophyceae</taxon>
        <taxon>Amorphochlora</taxon>
    </lineage>
</organism>
<proteinExistence type="predicted"/>
<accession>A0A7S0DTA9</accession>
<gene>
    <name evidence="2" type="ORF">LAMO00422_LOCUS23823</name>
</gene>
<reference evidence="2" key="1">
    <citation type="submission" date="2021-01" db="EMBL/GenBank/DDBJ databases">
        <authorList>
            <person name="Corre E."/>
            <person name="Pelletier E."/>
            <person name="Niang G."/>
            <person name="Scheremetjew M."/>
            <person name="Finn R."/>
            <person name="Kale V."/>
            <person name="Holt S."/>
            <person name="Cochrane G."/>
            <person name="Meng A."/>
            <person name="Brown T."/>
            <person name="Cohen L."/>
        </authorList>
    </citation>
    <scope>NUCLEOTIDE SEQUENCE</scope>
    <source>
        <strain evidence="2">CCMP2058</strain>
    </source>
</reference>
<sequence length="468" mass="51370">MADEVIVGERHSYYIIQVKEEGETLYEAITEAGLDYVKGHGYYQLGNKRENVNASKQLVWYDGEECVDDPSAVRERLGLGEGKIRVSQRDLEEGSLFIQSTSANRGLRKKTACLFIASSAVATKAVKSGKKSAKKAKRKPSKSKGKKMEEEGKEEDTDEDESKGQVDVIKGSKHSYYLVQVEDDKVTLEDAISTAGLQYSRGSGYYQLGRKKEAISAKKDMVWYDGDEVIDVSKDIRQKFGMGMGKIKINHNDIDEGSLFVQSTSANRGLIRGSACLLLDDNALAPSKAKSKGKKRVAGKSNATIGGPKAKKQRTKLQTSKAPKKSSNGKGKSSIGPILSIGETKKVTRGVPGTFPFGLEWEDCGDLFYSLDSNKIQPSEKVVAFDMDGTLIEPKSGSKFARNRTDWRWLFDNVPTKLKGLYNAGYKIVIFTNQAGIEKSRTNASDIQGTPTSLYFCVASSLSRLIAP</sequence>
<dbReference type="EMBL" id="HBEM01034840">
    <property type="protein sequence ID" value="CAD8464856.1"/>
    <property type="molecule type" value="Transcribed_RNA"/>
</dbReference>
<dbReference type="Pfam" id="PF08645">
    <property type="entry name" value="PNK3P"/>
    <property type="match status" value="1"/>
</dbReference>
<dbReference type="GO" id="GO:0046403">
    <property type="term" value="F:polynucleotide 3'-phosphatase activity"/>
    <property type="evidence" value="ECO:0007669"/>
    <property type="project" value="TreeGrafter"/>
</dbReference>
<dbReference type="InterPro" id="IPR006549">
    <property type="entry name" value="HAD-SF_hydro_IIIA"/>
</dbReference>
<dbReference type="AlphaFoldDB" id="A0A7S0DTA9"/>
<name>A0A7S0DTA9_9EUKA</name>
<evidence type="ECO:0000313" key="2">
    <source>
        <dbReference type="EMBL" id="CAD8464856.1"/>
    </source>
</evidence>
<dbReference type="Gene3D" id="3.40.50.1000">
    <property type="entry name" value="HAD superfamily/HAD-like"/>
    <property type="match status" value="1"/>
</dbReference>
<dbReference type="PANTHER" id="PTHR12083:SF9">
    <property type="entry name" value="BIFUNCTIONAL POLYNUCLEOTIDE PHOSPHATASE_KINASE"/>
    <property type="match status" value="1"/>
</dbReference>
<dbReference type="SUPFAM" id="SSF56784">
    <property type="entry name" value="HAD-like"/>
    <property type="match status" value="1"/>
</dbReference>
<dbReference type="PANTHER" id="PTHR12083">
    <property type="entry name" value="BIFUNCTIONAL POLYNUCLEOTIDE PHOSPHATASE/KINASE"/>
    <property type="match status" value="1"/>
</dbReference>